<evidence type="ECO:0000256" key="1">
    <source>
        <dbReference type="ARBA" id="ARBA00009437"/>
    </source>
</evidence>
<evidence type="ECO:0000313" key="6">
    <source>
        <dbReference type="EMBL" id="MFK2853126.1"/>
    </source>
</evidence>
<organism evidence="6 7">
    <name type="scientific">Dyella humi</name>
    <dbReference type="NCBI Taxonomy" id="1770547"/>
    <lineage>
        <taxon>Bacteria</taxon>
        <taxon>Pseudomonadati</taxon>
        <taxon>Pseudomonadota</taxon>
        <taxon>Gammaproteobacteria</taxon>
        <taxon>Lysobacterales</taxon>
        <taxon>Rhodanobacteraceae</taxon>
        <taxon>Dyella</taxon>
    </lineage>
</organism>
<evidence type="ECO:0000313" key="7">
    <source>
        <dbReference type="Proteomes" id="UP001620409"/>
    </source>
</evidence>
<dbReference type="Gene3D" id="1.10.10.10">
    <property type="entry name" value="Winged helix-like DNA-binding domain superfamily/Winged helix DNA-binding domain"/>
    <property type="match status" value="1"/>
</dbReference>
<dbReference type="Pfam" id="PF00126">
    <property type="entry name" value="HTH_1"/>
    <property type="match status" value="1"/>
</dbReference>
<keyword evidence="3" id="KW-0238">DNA-binding</keyword>
<gene>
    <name evidence="6" type="ORF">ISP18_00775</name>
</gene>
<dbReference type="RefSeq" id="WP_380015958.1">
    <property type="nucleotide sequence ID" value="NZ_JADIKI010000020.1"/>
</dbReference>
<dbReference type="InterPro" id="IPR036390">
    <property type="entry name" value="WH_DNA-bd_sf"/>
</dbReference>
<comment type="similarity">
    <text evidence="1">Belongs to the LysR transcriptional regulatory family.</text>
</comment>
<dbReference type="Proteomes" id="UP001620409">
    <property type="component" value="Unassembled WGS sequence"/>
</dbReference>
<dbReference type="PANTHER" id="PTHR30537">
    <property type="entry name" value="HTH-TYPE TRANSCRIPTIONAL REGULATOR"/>
    <property type="match status" value="1"/>
</dbReference>
<name>A0ABW8ID88_9GAMM</name>
<evidence type="ECO:0000256" key="2">
    <source>
        <dbReference type="ARBA" id="ARBA00023015"/>
    </source>
</evidence>
<dbReference type="Pfam" id="PF03466">
    <property type="entry name" value="LysR_substrate"/>
    <property type="match status" value="1"/>
</dbReference>
<keyword evidence="2" id="KW-0805">Transcription regulation</keyword>
<evidence type="ECO:0000256" key="3">
    <source>
        <dbReference type="ARBA" id="ARBA00023125"/>
    </source>
</evidence>
<dbReference type="EMBL" id="JADIKI010000020">
    <property type="protein sequence ID" value="MFK2853126.1"/>
    <property type="molecule type" value="Genomic_DNA"/>
</dbReference>
<dbReference type="InterPro" id="IPR036388">
    <property type="entry name" value="WH-like_DNA-bd_sf"/>
</dbReference>
<proteinExistence type="inferred from homology"/>
<keyword evidence="7" id="KW-1185">Reference proteome</keyword>
<feature type="domain" description="HTH lysR-type" evidence="5">
    <location>
        <begin position="1"/>
        <end position="59"/>
    </location>
</feature>
<protein>
    <submittedName>
        <fullName evidence="6">LysR family transcriptional regulator</fullName>
    </submittedName>
</protein>
<evidence type="ECO:0000256" key="4">
    <source>
        <dbReference type="ARBA" id="ARBA00023163"/>
    </source>
</evidence>
<dbReference type="InterPro" id="IPR058163">
    <property type="entry name" value="LysR-type_TF_proteobact-type"/>
</dbReference>
<dbReference type="PANTHER" id="PTHR30537:SF5">
    <property type="entry name" value="HTH-TYPE TRANSCRIPTIONAL ACTIVATOR TTDR-RELATED"/>
    <property type="match status" value="1"/>
</dbReference>
<dbReference type="Gene3D" id="3.40.190.290">
    <property type="match status" value="1"/>
</dbReference>
<dbReference type="PROSITE" id="PS50931">
    <property type="entry name" value="HTH_LYSR"/>
    <property type="match status" value="1"/>
</dbReference>
<dbReference type="SUPFAM" id="SSF46785">
    <property type="entry name" value="Winged helix' DNA-binding domain"/>
    <property type="match status" value="1"/>
</dbReference>
<sequence length="297" mass="32830">MDQLRSMATFVKAVDLGSFTSAADAMNISAQMVSKHILFLESRLGTRLLQRTTRKQSLTDFGRIYYERCKRVLAEVQAADSLAAQAHATPHGRLKVTAPVSFGVQTLTPMVNAYLRQYPDVEIDLILNDWFVDLVEEGYDVGFRIGPAPRAHIVARPLRPFKLVACASPAYLEERGYPAEPGDLARHECLRYAFWSTPVEGEWCFQRDGRTYEAPVGGRFRTNDANSLLAGALQGFGIAFIAEYLVASALADGHLIQVLPDYVTPARSMHLLTVAESHPTPKLRTFVDAALLAFSAP</sequence>
<accession>A0ABW8ID88</accession>
<comment type="caution">
    <text evidence="6">The sequence shown here is derived from an EMBL/GenBank/DDBJ whole genome shotgun (WGS) entry which is preliminary data.</text>
</comment>
<evidence type="ECO:0000259" key="5">
    <source>
        <dbReference type="PROSITE" id="PS50931"/>
    </source>
</evidence>
<keyword evidence="4" id="KW-0804">Transcription</keyword>
<reference evidence="6 7" key="1">
    <citation type="submission" date="2020-10" db="EMBL/GenBank/DDBJ databases">
        <title>Phylogeny of dyella-like bacteria.</title>
        <authorList>
            <person name="Fu J."/>
        </authorList>
    </citation>
    <scope>NUCLEOTIDE SEQUENCE [LARGE SCALE GENOMIC DNA]</scope>
    <source>
        <strain evidence="6 7">DHG40</strain>
    </source>
</reference>
<dbReference type="InterPro" id="IPR005119">
    <property type="entry name" value="LysR_subst-bd"/>
</dbReference>
<dbReference type="SUPFAM" id="SSF53850">
    <property type="entry name" value="Periplasmic binding protein-like II"/>
    <property type="match status" value="1"/>
</dbReference>
<dbReference type="InterPro" id="IPR000847">
    <property type="entry name" value="LysR_HTH_N"/>
</dbReference>